<evidence type="ECO:0000256" key="2">
    <source>
        <dbReference type="SAM" id="Phobius"/>
    </source>
</evidence>
<dbReference type="HOGENOM" id="CLU_1309596_0_0_11"/>
<dbReference type="STRING" id="1193181.BN10_300100"/>
<dbReference type="AlphaFoldDB" id="N0E488"/>
<dbReference type="OrthoDB" id="8320141at2"/>
<name>N0E488_9MICO</name>
<accession>N0E488</accession>
<evidence type="ECO:0000313" key="3">
    <source>
        <dbReference type="EMBL" id="CCH69759.1"/>
    </source>
</evidence>
<feature type="transmembrane region" description="Helical" evidence="2">
    <location>
        <begin position="86"/>
        <end position="116"/>
    </location>
</feature>
<gene>
    <name evidence="3" type="ORF">BN10_300100</name>
</gene>
<evidence type="ECO:0000313" key="4">
    <source>
        <dbReference type="Proteomes" id="UP000013167"/>
    </source>
</evidence>
<reference evidence="3 4" key="1">
    <citation type="journal article" date="2013" name="ISME J.">
        <title>A metabolic model for members of the genus Tetrasphaera involved in enhanced biological phosphorus removal.</title>
        <authorList>
            <person name="Kristiansen R."/>
            <person name="Nguyen H.T.T."/>
            <person name="Saunders A.M."/>
            <person name="Nielsen J.L."/>
            <person name="Wimmer R."/>
            <person name="Le V.Q."/>
            <person name="McIlroy S.J."/>
            <person name="Petrovski S."/>
            <person name="Seviour R.J."/>
            <person name="Calteau A."/>
            <person name="Nielsen K.L."/>
            <person name="Nielsen P.H."/>
        </authorList>
    </citation>
    <scope>NUCLEOTIDE SEQUENCE [LARGE SCALE GENOMIC DNA]</scope>
    <source>
        <strain evidence="3 4">Lp2</strain>
    </source>
</reference>
<dbReference type="Proteomes" id="UP000013167">
    <property type="component" value="Unassembled WGS sequence"/>
</dbReference>
<keyword evidence="4" id="KW-1185">Reference proteome</keyword>
<keyword evidence="2" id="KW-0472">Membrane</keyword>
<evidence type="ECO:0000256" key="1">
    <source>
        <dbReference type="SAM" id="MobiDB-lite"/>
    </source>
</evidence>
<feature type="region of interest" description="Disordered" evidence="1">
    <location>
        <begin position="190"/>
        <end position="210"/>
    </location>
</feature>
<sequence>MDNELTLGWATTDDAAVGADEGAIEGDRELRPWQASTVTDPDGREWTVRGRVLPWVPGWWLIGRSTSVPGLGRRRLMHDLFDELPLVAVALAVFPIALLMVEMGIVAILAPAVWLLRRWSGRQALMVVTAPSGVVVQTPLTAEGRTVARRREAVAALIRRGAVTDPVDELPEQQTVSAMLADDPTLSCAGPGQPIIRRRRPIPAGPEDRR</sequence>
<organism evidence="3 4">
    <name type="scientific">Phycicoccus elongatus Lp2</name>
    <dbReference type="NCBI Taxonomy" id="1193181"/>
    <lineage>
        <taxon>Bacteria</taxon>
        <taxon>Bacillati</taxon>
        <taxon>Actinomycetota</taxon>
        <taxon>Actinomycetes</taxon>
        <taxon>Micrococcales</taxon>
        <taxon>Intrasporangiaceae</taxon>
        <taxon>Phycicoccus</taxon>
    </lineage>
</organism>
<proteinExistence type="predicted"/>
<comment type="caution">
    <text evidence="3">The sequence shown here is derived from an EMBL/GenBank/DDBJ whole genome shotgun (WGS) entry which is preliminary data.</text>
</comment>
<protein>
    <submittedName>
        <fullName evidence="3">Uncharacterized protein</fullName>
    </submittedName>
</protein>
<keyword evidence="2" id="KW-1133">Transmembrane helix</keyword>
<keyword evidence="2" id="KW-0812">Transmembrane</keyword>
<dbReference type="RefSeq" id="WP_010849651.1">
    <property type="nucleotide sequence ID" value="NZ_HF570956.1"/>
</dbReference>
<dbReference type="EMBL" id="CAIZ01000098">
    <property type="protein sequence ID" value="CCH69759.1"/>
    <property type="molecule type" value="Genomic_DNA"/>
</dbReference>